<feature type="transmembrane region" description="Helical" evidence="1">
    <location>
        <begin position="51"/>
        <end position="80"/>
    </location>
</feature>
<dbReference type="PANTHER" id="PTHR43592:SF4">
    <property type="entry name" value="CAAX AMINO TERMINAL PROTEASE FAMILY PROTEIN"/>
    <property type="match status" value="1"/>
</dbReference>
<sequence>MRTAAPYPTVDPVSASNLLSNAIASRKKPLINPLRYFRCFRRIFHGREEAYGALWLCSLYMFNLHIPLGIGGFSIVANVLHQPALDPQTEALSLLVFQILELTGSLLLLRSTAKPEYEVVSFFKTDKLSEKRNWLLASLLGFGFLILLVFLTSLVADRLIGPKVALGCEQPYREGDSSEQQHLESCLHPGLLPCHPLLEEIVCRGFLLKSLASTMNWRQAIFLSSAVFSAAHFSGENFIQLFIIGCVLGCSYSCSCTRSFAVVKGSAITHFGSEG</sequence>
<keyword evidence="1" id="KW-0472">Membrane</keyword>
<comment type="caution">
    <text evidence="3">The sequence shown here is derived from an EMBL/GenBank/DDBJ whole genome shotgun (WGS) entry which is preliminary data.</text>
</comment>
<evidence type="ECO:0000313" key="4">
    <source>
        <dbReference type="Proteomes" id="UP001314170"/>
    </source>
</evidence>
<feature type="transmembrane region" description="Helical" evidence="1">
    <location>
        <begin position="134"/>
        <end position="156"/>
    </location>
</feature>
<dbReference type="GO" id="GO:0004175">
    <property type="term" value="F:endopeptidase activity"/>
    <property type="evidence" value="ECO:0007669"/>
    <property type="project" value="UniProtKB-ARBA"/>
</dbReference>
<gene>
    <name evidence="3" type="ORF">DCAF_LOCUS22532</name>
</gene>
<keyword evidence="4" id="KW-1185">Reference proteome</keyword>
<feature type="transmembrane region" description="Helical" evidence="1">
    <location>
        <begin position="92"/>
        <end position="113"/>
    </location>
</feature>
<dbReference type="EMBL" id="CAWUPB010001178">
    <property type="protein sequence ID" value="CAK7349811.1"/>
    <property type="molecule type" value="Genomic_DNA"/>
</dbReference>
<dbReference type="GO" id="GO:0080120">
    <property type="term" value="P:CAAX-box protein maturation"/>
    <property type="evidence" value="ECO:0007669"/>
    <property type="project" value="UniProtKB-ARBA"/>
</dbReference>
<proteinExistence type="predicted"/>
<dbReference type="Proteomes" id="UP001314170">
    <property type="component" value="Unassembled WGS sequence"/>
</dbReference>
<dbReference type="AlphaFoldDB" id="A0AAV1SEC8"/>
<feature type="domain" description="CAAX prenyl protease 2/Lysostaphin resistance protein A-like" evidence="2">
    <location>
        <begin position="193"/>
        <end position="260"/>
    </location>
</feature>
<evidence type="ECO:0000313" key="3">
    <source>
        <dbReference type="EMBL" id="CAK7349811.1"/>
    </source>
</evidence>
<evidence type="ECO:0000259" key="2">
    <source>
        <dbReference type="Pfam" id="PF02517"/>
    </source>
</evidence>
<reference evidence="3 4" key="1">
    <citation type="submission" date="2024-01" db="EMBL/GenBank/DDBJ databases">
        <authorList>
            <person name="Waweru B."/>
        </authorList>
    </citation>
    <scope>NUCLEOTIDE SEQUENCE [LARGE SCALE GENOMIC DNA]</scope>
</reference>
<dbReference type="InterPro" id="IPR003675">
    <property type="entry name" value="Rce1/LyrA-like_dom"/>
</dbReference>
<dbReference type="PANTHER" id="PTHR43592">
    <property type="entry name" value="CAAX AMINO TERMINAL PROTEASE"/>
    <property type="match status" value="1"/>
</dbReference>
<organism evidence="3 4">
    <name type="scientific">Dovyalis caffra</name>
    <dbReference type="NCBI Taxonomy" id="77055"/>
    <lineage>
        <taxon>Eukaryota</taxon>
        <taxon>Viridiplantae</taxon>
        <taxon>Streptophyta</taxon>
        <taxon>Embryophyta</taxon>
        <taxon>Tracheophyta</taxon>
        <taxon>Spermatophyta</taxon>
        <taxon>Magnoliopsida</taxon>
        <taxon>eudicotyledons</taxon>
        <taxon>Gunneridae</taxon>
        <taxon>Pentapetalae</taxon>
        <taxon>rosids</taxon>
        <taxon>fabids</taxon>
        <taxon>Malpighiales</taxon>
        <taxon>Salicaceae</taxon>
        <taxon>Flacourtieae</taxon>
        <taxon>Dovyalis</taxon>
    </lineage>
</organism>
<dbReference type="Pfam" id="PF02517">
    <property type="entry name" value="Rce1-like"/>
    <property type="match status" value="1"/>
</dbReference>
<keyword evidence="1" id="KW-1133">Transmembrane helix</keyword>
<evidence type="ECO:0000256" key="1">
    <source>
        <dbReference type="SAM" id="Phobius"/>
    </source>
</evidence>
<keyword evidence="1" id="KW-0812">Transmembrane</keyword>
<protein>
    <recommendedName>
        <fullName evidence="2">CAAX prenyl protease 2/Lysostaphin resistance protein A-like domain-containing protein</fullName>
    </recommendedName>
</protein>
<accession>A0AAV1SEC8</accession>
<name>A0AAV1SEC8_9ROSI</name>